<dbReference type="Proteomes" id="UP000838878">
    <property type="component" value="Chromosome 11"/>
</dbReference>
<reference evidence="1" key="1">
    <citation type="submission" date="2021-12" db="EMBL/GenBank/DDBJ databases">
        <authorList>
            <person name="Martin H S."/>
        </authorList>
    </citation>
    <scope>NUCLEOTIDE SEQUENCE</scope>
</reference>
<dbReference type="OrthoDB" id="8062108at2759"/>
<dbReference type="AlphaFoldDB" id="A0A8J9VCZ5"/>
<evidence type="ECO:0000313" key="2">
    <source>
        <dbReference type="Proteomes" id="UP000838878"/>
    </source>
</evidence>
<organism evidence="1 2">
    <name type="scientific">Brenthis ino</name>
    <name type="common">lesser marbled fritillary</name>
    <dbReference type="NCBI Taxonomy" id="405034"/>
    <lineage>
        <taxon>Eukaryota</taxon>
        <taxon>Metazoa</taxon>
        <taxon>Ecdysozoa</taxon>
        <taxon>Arthropoda</taxon>
        <taxon>Hexapoda</taxon>
        <taxon>Insecta</taxon>
        <taxon>Pterygota</taxon>
        <taxon>Neoptera</taxon>
        <taxon>Endopterygota</taxon>
        <taxon>Lepidoptera</taxon>
        <taxon>Glossata</taxon>
        <taxon>Ditrysia</taxon>
        <taxon>Papilionoidea</taxon>
        <taxon>Nymphalidae</taxon>
        <taxon>Heliconiinae</taxon>
        <taxon>Argynnini</taxon>
        <taxon>Brenthis</taxon>
    </lineage>
</organism>
<protein>
    <submittedName>
        <fullName evidence="1">Uncharacterized protein</fullName>
    </submittedName>
</protein>
<gene>
    <name evidence="1" type="ORF">BINO364_LOCUS3742</name>
</gene>
<feature type="non-terminal residue" evidence="1">
    <location>
        <position position="147"/>
    </location>
</feature>
<proteinExistence type="predicted"/>
<accession>A0A8J9VCZ5</accession>
<evidence type="ECO:0000313" key="1">
    <source>
        <dbReference type="EMBL" id="CAH0717100.1"/>
    </source>
</evidence>
<dbReference type="EMBL" id="OV170231">
    <property type="protein sequence ID" value="CAH0717100.1"/>
    <property type="molecule type" value="Genomic_DNA"/>
</dbReference>
<name>A0A8J9VCZ5_9NEOP</name>
<sequence length="147" mass="16911">MDFDLKTACSLLPVMDGVKETTKKLIDGIEMYADMLKDSDFPLLFKFILKSRLSENAKMRMLTDYTSVKDIVKDMKIHLLTKKSFTAIQARLQQTTQGWRSVEEYGSEIEKLFTELTISQTNGHMVNIEDVVPIGQGTDLVLHRYRE</sequence>
<keyword evidence="2" id="KW-1185">Reference proteome</keyword>